<protein>
    <recommendedName>
        <fullName evidence="2">HTH cro/C1-type domain-containing protein</fullName>
    </recommendedName>
</protein>
<feature type="domain" description="HTH cro/C1-type" evidence="2">
    <location>
        <begin position="147"/>
        <end position="203"/>
    </location>
</feature>
<comment type="caution">
    <text evidence="3">The sequence shown here is derived from an EMBL/GenBank/DDBJ whole genome shotgun (WGS) entry which is preliminary data.</text>
</comment>
<dbReference type="SMART" id="SM00530">
    <property type="entry name" value="HTH_XRE"/>
    <property type="match status" value="2"/>
</dbReference>
<dbReference type="Proteomes" id="UP000067448">
    <property type="component" value="Unassembled WGS sequence"/>
</dbReference>
<gene>
    <name evidence="3" type="ORF">SsS58_06847</name>
</gene>
<evidence type="ECO:0000256" key="1">
    <source>
        <dbReference type="SAM" id="MobiDB-lite"/>
    </source>
</evidence>
<accession>A0A100JVG9</accession>
<feature type="domain" description="HTH cro/C1-type" evidence="2">
    <location>
        <begin position="79"/>
        <end position="141"/>
    </location>
</feature>
<dbReference type="EMBL" id="BCMM01000040">
    <property type="protein sequence ID" value="GAQ66416.1"/>
    <property type="molecule type" value="Genomic_DNA"/>
</dbReference>
<reference evidence="3 4" key="2">
    <citation type="journal article" date="2016" name="Genome Announc.">
        <title>Draft Genome Sequences of Streptomyces scabiei S58, Streptomyces turgidiscabies T45, and Streptomyces acidiscabies a10, the Pathogens of Potato Common Scab, Isolated in Japan.</title>
        <authorList>
            <person name="Tomihama T."/>
            <person name="Nishi Y."/>
            <person name="Sakai M."/>
            <person name="Ikenaga M."/>
            <person name="Okubo T."/>
            <person name="Ikeda S."/>
        </authorList>
    </citation>
    <scope>NUCLEOTIDE SEQUENCE [LARGE SCALE GENOMIC DNA]</scope>
    <source>
        <strain evidence="3 4">S58</strain>
    </source>
</reference>
<evidence type="ECO:0000313" key="3">
    <source>
        <dbReference type="EMBL" id="GAQ66416.1"/>
    </source>
</evidence>
<organism evidence="3 4">
    <name type="scientific">Streptomyces scabiei</name>
    <dbReference type="NCBI Taxonomy" id="1930"/>
    <lineage>
        <taxon>Bacteria</taxon>
        <taxon>Bacillati</taxon>
        <taxon>Actinomycetota</taxon>
        <taxon>Actinomycetes</taxon>
        <taxon>Kitasatosporales</taxon>
        <taxon>Streptomycetaceae</taxon>
        <taxon>Streptomyces</taxon>
    </lineage>
</organism>
<dbReference type="AlphaFoldDB" id="A0A100JVG9"/>
<dbReference type="InterPro" id="IPR001387">
    <property type="entry name" value="Cro/C1-type_HTH"/>
</dbReference>
<name>A0A100JVG9_STRSC</name>
<proteinExistence type="predicted"/>
<feature type="compositionally biased region" description="Low complexity" evidence="1">
    <location>
        <begin position="22"/>
        <end position="37"/>
    </location>
</feature>
<evidence type="ECO:0000313" key="4">
    <source>
        <dbReference type="Proteomes" id="UP000067448"/>
    </source>
</evidence>
<reference evidence="4" key="1">
    <citation type="submission" date="2015-11" db="EMBL/GenBank/DDBJ databases">
        <authorList>
            <consortium name="Cross-ministerial Strategic Innovation Promotion Program (SIP) consortium"/>
            <person name="Tomihama T."/>
            <person name="Ikenaga M."/>
            <person name="Sakai M."/>
            <person name="Okubo T."/>
            <person name="Ikeda S."/>
        </authorList>
    </citation>
    <scope>NUCLEOTIDE SEQUENCE [LARGE SCALE GENOMIC DNA]</scope>
    <source>
        <strain evidence="4">S58</strain>
    </source>
</reference>
<feature type="compositionally biased region" description="Pro residues" evidence="1">
    <location>
        <begin position="56"/>
        <end position="76"/>
    </location>
</feature>
<evidence type="ECO:0000259" key="2">
    <source>
        <dbReference type="SMART" id="SM00530"/>
    </source>
</evidence>
<sequence length="302" mass="32949">MCPSSGVMRHPYPLRPHRHGLPPSVSVAEQSVVSAAPRSYGVRVHRRSAHEHGPEQPLPQPHSDPRPTDAPTPPFDAPAARSLRIALGMGPEHVAYGMRSSYGLLHVTPDLVAAWERGGVPPTAPELTALAGVLWCSTAELIGTPRTLREHRTARGLAAEDVARAAGLELSAYVRAEESEEWHGTDRQAAALGIALDLSIPELVIALGLEGRLRQLLHDAVTTRWPAHVRPAARLLSFDRHLDRHLLEDVLREMHTDYQNLVTATLTWANGTAATDSGDAGRDYLDQIVGHFWALVRRTAAR</sequence>
<reference evidence="4" key="3">
    <citation type="submission" date="2016-02" db="EMBL/GenBank/DDBJ databases">
        <title>Draft genome of pathogenic Streptomyces sp. in Japan.</title>
        <authorList>
            <person name="Tomihama T."/>
            <person name="Ikenaga M."/>
            <person name="Sakai M."/>
            <person name="Okubo T."/>
            <person name="Ikeda S."/>
        </authorList>
    </citation>
    <scope>NUCLEOTIDE SEQUENCE [LARGE SCALE GENOMIC DNA]</scope>
    <source>
        <strain evidence="4">S58</strain>
    </source>
</reference>
<feature type="region of interest" description="Disordered" evidence="1">
    <location>
        <begin position="1"/>
        <end position="78"/>
    </location>
</feature>